<dbReference type="PANTHER" id="PTHR24298">
    <property type="entry name" value="FLAVONOID 3'-MONOOXYGENASE-RELATED"/>
    <property type="match status" value="1"/>
</dbReference>
<evidence type="ECO:0000256" key="10">
    <source>
        <dbReference type="PIRSR" id="PIRSR602401-1"/>
    </source>
</evidence>
<evidence type="ECO:0000256" key="4">
    <source>
        <dbReference type="ARBA" id="ARBA00022723"/>
    </source>
</evidence>
<evidence type="ECO:0000256" key="11">
    <source>
        <dbReference type="RuleBase" id="RU000461"/>
    </source>
</evidence>
<dbReference type="PANTHER" id="PTHR24298:SF800">
    <property type="entry name" value="CYTOCHROME P450 89A2-RELATED"/>
    <property type="match status" value="1"/>
</dbReference>
<dbReference type="InterPro" id="IPR036396">
    <property type="entry name" value="Cyt_P450_sf"/>
</dbReference>
<dbReference type="Proteomes" id="UP000636800">
    <property type="component" value="Chromosome 1"/>
</dbReference>
<dbReference type="PRINTS" id="PR00385">
    <property type="entry name" value="P450"/>
</dbReference>
<comment type="similarity">
    <text evidence="11">Belongs to the cytochrome P450 family.</text>
</comment>
<gene>
    <name evidence="12" type="ORF">HPP92_002523</name>
</gene>
<evidence type="ECO:0000313" key="12">
    <source>
        <dbReference type="EMBL" id="KAG0497832.1"/>
    </source>
</evidence>
<dbReference type="GO" id="GO:0020037">
    <property type="term" value="F:heme binding"/>
    <property type="evidence" value="ECO:0007669"/>
    <property type="project" value="InterPro"/>
</dbReference>
<dbReference type="Gene3D" id="1.10.630.10">
    <property type="entry name" value="Cytochrome P450"/>
    <property type="match status" value="1"/>
</dbReference>
<dbReference type="GO" id="GO:0005506">
    <property type="term" value="F:iron ion binding"/>
    <property type="evidence" value="ECO:0007669"/>
    <property type="project" value="InterPro"/>
</dbReference>
<evidence type="ECO:0000256" key="2">
    <source>
        <dbReference type="ARBA" id="ARBA00022617"/>
    </source>
</evidence>
<dbReference type="SUPFAM" id="SSF48264">
    <property type="entry name" value="Cytochrome P450"/>
    <property type="match status" value="1"/>
</dbReference>
<keyword evidence="5" id="KW-1133">Transmembrane helix</keyword>
<dbReference type="PROSITE" id="PS00086">
    <property type="entry name" value="CYTOCHROME_P450"/>
    <property type="match status" value="1"/>
</dbReference>
<sequence>MESWLLLLLSLFASTALFILFFFSNKKKTIPLPPGPPSLPLIGSRLWLRHSVSDIEHLLKVLHLKYGPIFTLRIGSRDSIFIADRSLAHKALVEHGAAFADRPLPPPAIRFVNSNQHNISSASYGPLWRLFRRNLTTEILHPAKVRLFSPGRNWVLQVLLGELRTRSEESPDRSVVAMESFQFAMFCLLVLMCFGKKLDEKTIREIETAQNRYLLYNRKLIIFSFVPRIAKYVFRGRLKTTMQLQQRQANLFVPLIIARVEHKASSQKHSEGEMFAHSYLDSLLDIKLAEEGGRGLTENEMVTLCSEFLTGGTDTTATALQWIMAELVEHQSIQAKLFEEIENVVAERGSDEEIKEEDLQRMPYLRAVIMEGLRLHPPAHFVLPHAVTQDVQFEGYLIPKNASINFMVALMGWDGRVWREPKEFRPERFMAGGDGEDVDITGSREIKMMPFGVGRRICPGLGLAMLHLEFFVANLVREFKWETVDGEKVDLTEKTKFTVVMEKPLRARITPRKKH</sequence>
<keyword evidence="3" id="KW-0812">Transmembrane</keyword>
<keyword evidence="6 11" id="KW-0560">Oxidoreductase</keyword>
<dbReference type="AlphaFoldDB" id="A0A835S5H1"/>
<dbReference type="InterPro" id="IPR051103">
    <property type="entry name" value="Plant_metabolite_P450s"/>
</dbReference>
<dbReference type="GO" id="GO:0016020">
    <property type="term" value="C:membrane"/>
    <property type="evidence" value="ECO:0007669"/>
    <property type="project" value="UniProtKB-SubCell"/>
</dbReference>
<name>A0A835S5H1_VANPL</name>
<comment type="caution">
    <text evidence="12">The sequence shown here is derived from an EMBL/GenBank/DDBJ whole genome shotgun (WGS) entry which is preliminary data.</text>
</comment>
<comment type="cofactor">
    <cofactor evidence="10">
        <name>heme</name>
        <dbReference type="ChEBI" id="CHEBI:30413"/>
    </cofactor>
</comment>
<dbReference type="InterPro" id="IPR002401">
    <property type="entry name" value="Cyt_P450_E_grp-I"/>
</dbReference>
<keyword evidence="2 10" id="KW-0349">Heme</keyword>
<dbReference type="GO" id="GO:0016709">
    <property type="term" value="F:oxidoreductase activity, acting on paired donors, with incorporation or reduction of molecular oxygen, NAD(P)H as one donor, and incorporation of one atom of oxygen"/>
    <property type="evidence" value="ECO:0007669"/>
    <property type="project" value="TreeGrafter"/>
</dbReference>
<dbReference type="PRINTS" id="PR00463">
    <property type="entry name" value="EP450I"/>
</dbReference>
<evidence type="ECO:0000256" key="1">
    <source>
        <dbReference type="ARBA" id="ARBA00004167"/>
    </source>
</evidence>
<evidence type="ECO:0000313" key="13">
    <source>
        <dbReference type="Proteomes" id="UP000636800"/>
    </source>
</evidence>
<dbReference type="EMBL" id="JADCNL010000001">
    <property type="protein sequence ID" value="KAG0497832.1"/>
    <property type="molecule type" value="Genomic_DNA"/>
</dbReference>
<evidence type="ECO:0008006" key="14">
    <source>
        <dbReference type="Google" id="ProtNLM"/>
    </source>
</evidence>
<keyword evidence="7 10" id="KW-0408">Iron</keyword>
<evidence type="ECO:0000256" key="8">
    <source>
        <dbReference type="ARBA" id="ARBA00023033"/>
    </source>
</evidence>
<evidence type="ECO:0000256" key="3">
    <source>
        <dbReference type="ARBA" id="ARBA00022692"/>
    </source>
</evidence>
<accession>A0A835S5H1</accession>
<protein>
    <recommendedName>
        <fullName evidence="14">Cytochrome P450</fullName>
    </recommendedName>
</protein>
<keyword evidence="9" id="KW-0472">Membrane</keyword>
<dbReference type="InterPro" id="IPR017972">
    <property type="entry name" value="Cyt_P450_CS"/>
</dbReference>
<dbReference type="InterPro" id="IPR001128">
    <property type="entry name" value="Cyt_P450"/>
</dbReference>
<evidence type="ECO:0000256" key="6">
    <source>
        <dbReference type="ARBA" id="ARBA00023002"/>
    </source>
</evidence>
<dbReference type="Pfam" id="PF00067">
    <property type="entry name" value="p450"/>
    <property type="match status" value="1"/>
</dbReference>
<keyword evidence="13" id="KW-1185">Reference proteome</keyword>
<reference evidence="12 13" key="1">
    <citation type="journal article" date="2020" name="Nat. Food">
        <title>A phased Vanilla planifolia genome enables genetic improvement of flavour and production.</title>
        <authorList>
            <person name="Hasing T."/>
            <person name="Tang H."/>
            <person name="Brym M."/>
            <person name="Khazi F."/>
            <person name="Huang T."/>
            <person name="Chambers A.H."/>
        </authorList>
    </citation>
    <scope>NUCLEOTIDE SEQUENCE [LARGE SCALE GENOMIC DNA]</scope>
    <source>
        <tissue evidence="12">Leaf</tissue>
    </source>
</reference>
<proteinExistence type="inferred from homology"/>
<evidence type="ECO:0000256" key="5">
    <source>
        <dbReference type="ARBA" id="ARBA00022989"/>
    </source>
</evidence>
<evidence type="ECO:0000256" key="9">
    <source>
        <dbReference type="ARBA" id="ARBA00023136"/>
    </source>
</evidence>
<feature type="binding site" description="axial binding residue" evidence="10">
    <location>
        <position position="458"/>
    </location>
    <ligand>
        <name>heme</name>
        <dbReference type="ChEBI" id="CHEBI:30413"/>
    </ligand>
    <ligandPart>
        <name>Fe</name>
        <dbReference type="ChEBI" id="CHEBI:18248"/>
    </ligandPart>
</feature>
<organism evidence="12 13">
    <name type="scientific">Vanilla planifolia</name>
    <name type="common">Vanilla</name>
    <dbReference type="NCBI Taxonomy" id="51239"/>
    <lineage>
        <taxon>Eukaryota</taxon>
        <taxon>Viridiplantae</taxon>
        <taxon>Streptophyta</taxon>
        <taxon>Embryophyta</taxon>
        <taxon>Tracheophyta</taxon>
        <taxon>Spermatophyta</taxon>
        <taxon>Magnoliopsida</taxon>
        <taxon>Liliopsida</taxon>
        <taxon>Asparagales</taxon>
        <taxon>Orchidaceae</taxon>
        <taxon>Vanilloideae</taxon>
        <taxon>Vanilleae</taxon>
        <taxon>Vanilla</taxon>
    </lineage>
</organism>
<keyword evidence="4 10" id="KW-0479">Metal-binding</keyword>
<keyword evidence="8 11" id="KW-0503">Monooxygenase</keyword>
<dbReference type="FunFam" id="1.10.630.10:FF:000012">
    <property type="entry name" value="Cytochrome P450 family protein"/>
    <property type="match status" value="1"/>
</dbReference>
<dbReference type="CDD" id="cd11075">
    <property type="entry name" value="CYP77_89"/>
    <property type="match status" value="1"/>
</dbReference>
<evidence type="ECO:0000256" key="7">
    <source>
        <dbReference type="ARBA" id="ARBA00023004"/>
    </source>
</evidence>
<comment type="subcellular location">
    <subcellularLocation>
        <location evidence="1">Membrane</location>
        <topology evidence="1">Single-pass membrane protein</topology>
    </subcellularLocation>
</comment>